<name>A0AA35GAX8_9FIRM</name>
<dbReference type="Proteomes" id="UP001163687">
    <property type="component" value="Chromosome"/>
</dbReference>
<keyword evidence="4" id="KW-1185">Reference proteome</keyword>
<organism evidence="3 4">
    <name type="scientific">Caldinitratiruptor microaerophilus</name>
    <dbReference type="NCBI Taxonomy" id="671077"/>
    <lineage>
        <taxon>Bacteria</taxon>
        <taxon>Bacillati</taxon>
        <taxon>Bacillota</taxon>
        <taxon>Clostridia</taxon>
        <taxon>Eubacteriales</taxon>
        <taxon>Symbiobacteriaceae</taxon>
        <taxon>Caldinitratiruptor</taxon>
    </lineage>
</organism>
<reference evidence="3" key="1">
    <citation type="submission" date="2022-03" db="EMBL/GenBank/DDBJ databases">
        <title>Complete genome sequence of Caldinitratiruptor microaerophilus.</title>
        <authorList>
            <person name="Mukaiyama R."/>
            <person name="Nishiyama T."/>
            <person name="Ueda K."/>
        </authorList>
    </citation>
    <scope>NUCLEOTIDE SEQUENCE</scope>
    <source>
        <strain evidence="3">JCM 16183</strain>
    </source>
</reference>
<feature type="compositionally biased region" description="Basic and acidic residues" evidence="1">
    <location>
        <begin position="119"/>
        <end position="128"/>
    </location>
</feature>
<dbReference type="Gene3D" id="1.10.287.1080">
    <property type="entry name" value="MazG-like"/>
    <property type="match status" value="1"/>
</dbReference>
<proteinExistence type="predicted"/>
<dbReference type="EMBL" id="AP025628">
    <property type="protein sequence ID" value="BDG61774.1"/>
    <property type="molecule type" value="Genomic_DNA"/>
</dbReference>
<protein>
    <submittedName>
        <fullName evidence="3">Nucleotide pyrophosphohydrolase</fullName>
    </submittedName>
</protein>
<evidence type="ECO:0000256" key="1">
    <source>
        <dbReference type="SAM" id="MobiDB-lite"/>
    </source>
</evidence>
<dbReference type="RefSeq" id="WP_319951767.1">
    <property type="nucleotide sequence ID" value="NZ_AP025628.1"/>
</dbReference>
<dbReference type="KEGG" id="cmic:caldi_28640"/>
<feature type="domain" description="NTP pyrophosphohydrolase MazG-like" evidence="2">
    <location>
        <begin position="20"/>
        <end position="102"/>
    </location>
</feature>
<evidence type="ECO:0000313" key="3">
    <source>
        <dbReference type="EMBL" id="BDG61774.1"/>
    </source>
</evidence>
<sequence length="128" mass="13866">MSESKSLSLPKLDRILKNVTVESTALKLMEEAGELGAAISRLRGAAGIQTPPGATPQDLLREVALELLDVAQTAVTMMFVLEDEYGLDTRSVLAEHIEKLTRKGYLTPLPRQADPAGGQRDREPRGAL</sequence>
<evidence type="ECO:0000313" key="4">
    <source>
        <dbReference type="Proteomes" id="UP001163687"/>
    </source>
</evidence>
<feature type="region of interest" description="Disordered" evidence="1">
    <location>
        <begin position="104"/>
        <end position="128"/>
    </location>
</feature>
<dbReference type="InterPro" id="IPR004518">
    <property type="entry name" value="MazG-like_dom"/>
</dbReference>
<dbReference type="Pfam" id="PF03819">
    <property type="entry name" value="MazG"/>
    <property type="match status" value="1"/>
</dbReference>
<dbReference type="AlphaFoldDB" id="A0AA35GAX8"/>
<dbReference type="SUPFAM" id="SSF101386">
    <property type="entry name" value="all-alpha NTP pyrophosphatases"/>
    <property type="match status" value="1"/>
</dbReference>
<gene>
    <name evidence="3" type="ORF">caldi_28640</name>
</gene>
<evidence type="ECO:0000259" key="2">
    <source>
        <dbReference type="Pfam" id="PF03819"/>
    </source>
</evidence>
<accession>A0AA35GAX8</accession>